<protein>
    <recommendedName>
        <fullName evidence="2">histone acetyltransferase</fullName>
        <ecNumber evidence="2">2.3.1.48</ecNumber>
    </recommendedName>
</protein>
<sequence length="631" mass="72125">MKYREQIPAEVKRIFKEAQKEAKQQTEMSRKELGDVYRNLEPETEPRLPRKIHFSKYLMETTYDSPFPLYICEFCMFYAREDRVMKMHANGKCPWRAPPGKEIYRKDNISIFEVDGHKQKKYCEAVSLLTRCFLSSKTNFWDPDLFLFYVIPHNDDVGFHFAGCFSKEKNDQSTNNLNCIVALPCYQAKGYGRFLIDVSYALSRKEQNWSQGPELPFSELGERAYASYWRMAVAKALAGFKDDIEGGDGISVLDITHATGINVHDVLATLEAQKWIKLEKSTNNENVGDFGLEDSGENHGASPHVDSCSVRRELPRYSRQTPQSFLLNGCAVEVKAEPIDEEVYDVPVNIAVPVFDAETDSSSDSSDSDSNNNKDPEDMEEVSAPNTNQTNRRCLCSTGLFAEEEEEVLPTSDPGTDHSSDSDLGNAEALEEAEEELAERRSREIEIFRVTQELERLRQKELAREKRNERDRKRRQIMSEEQDRQRQRRSEKDRANRQKKKEKKENLSTVQFSNSASPSSSGPNIFNSGSDRSITSTNSDRCHSNCPFLVCCFCLNRSIAAPVKPKVVRRRRRYSSNSESDPESESKDDICFLLFYSTLEINCIVFSICSSTHKCSSTTHPLHFPNSIPLQ</sequence>
<dbReference type="PROSITE" id="PS51726">
    <property type="entry name" value="MYST_HAT"/>
    <property type="match status" value="1"/>
</dbReference>
<dbReference type="EC" id="2.3.1.48" evidence="2"/>
<evidence type="ECO:0000313" key="9">
    <source>
        <dbReference type="Proteomes" id="UP000008068"/>
    </source>
</evidence>
<dbReference type="SUPFAM" id="SSF55729">
    <property type="entry name" value="Acyl-CoA N-acyltransferases (Nat)"/>
    <property type="match status" value="1"/>
</dbReference>
<evidence type="ECO:0000256" key="3">
    <source>
        <dbReference type="ARBA" id="ARBA00022679"/>
    </source>
</evidence>
<feature type="compositionally biased region" description="Low complexity" evidence="6">
    <location>
        <begin position="513"/>
        <end position="524"/>
    </location>
</feature>
<dbReference type="GO" id="GO:0070776">
    <property type="term" value="C:MOZ/MORF histone acetyltransferase complex"/>
    <property type="evidence" value="ECO:0007669"/>
    <property type="project" value="TreeGrafter"/>
</dbReference>
<dbReference type="Gene3D" id="1.10.10.10">
    <property type="entry name" value="Winged helix-like DNA-binding domain superfamily/Winged helix DNA-binding domain"/>
    <property type="match status" value="1"/>
</dbReference>
<feature type="active site" description="Proton donor/acceptor" evidence="5">
    <location>
        <position position="214"/>
    </location>
</feature>
<dbReference type="GO" id="GO:0005634">
    <property type="term" value="C:nucleus"/>
    <property type="evidence" value="ECO:0007669"/>
    <property type="project" value="TreeGrafter"/>
</dbReference>
<feature type="region of interest" description="Disordered" evidence="6">
    <location>
        <begin position="463"/>
        <end position="534"/>
    </location>
</feature>
<dbReference type="OrthoDB" id="787137at2759"/>
<dbReference type="Pfam" id="PF17772">
    <property type="entry name" value="zf-MYST"/>
    <property type="match status" value="1"/>
</dbReference>
<dbReference type="Gene3D" id="3.40.630.30">
    <property type="match status" value="1"/>
</dbReference>
<dbReference type="EMBL" id="GL379847">
    <property type="protein sequence ID" value="EGT54737.1"/>
    <property type="molecule type" value="Genomic_DNA"/>
</dbReference>
<feature type="compositionally biased region" description="Basic and acidic residues" evidence="6">
    <location>
        <begin position="463"/>
        <end position="496"/>
    </location>
</feature>
<dbReference type="HOGENOM" id="CLU_433640_0_0_1"/>
<dbReference type="InterPro" id="IPR036388">
    <property type="entry name" value="WH-like_DNA-bd_sf"/>
</dbReference>
<dbReference type="Proteomes" id="UP000008068">
    <property type="component" value="Unassembled WGS sequence"/>
</dbReference>
<evidence type="ECO:0000259" key="7">
    <source>
        <dbReference type="PROSITE" id="PS51726"/>
    </source>
</evidence>
<feature type="compositionally biased region" description="Low complexity" evidence="6">
    <location>
        <begin position="360"/>
        <end position="373"/>
    </location>
</feature>
<dbReference type="eggNOG" id="KOG2747">
    <property type="taxonomic scope" value="Eukaryota"/>
</dbReference>
<dbReference type="PANTHER" id="PTHR10615">
    <property type="entry name" value="HISTONE ACETYLTRANSFERASE"/>
    <property type="match status" value="1"/>
</dbReference>
<keyword evidence="4" id="KW-0007">Acetylation</keyword>
<keyword evidence="9" id="KW-1185">Reference proteome</keyword>
<dbReference type="GO" id="GO:0003712">
    <property type="term" value="F:transcription coregulator activity"/>
    <property type="evidence" value="ECO:0007669"/>
    <property type="project" value="TreeGrafter"/>
</dbReference>
<dbReference type="InterPro" id="IPR016181">
    <property type="entry name" value="Acyl_CoA_acyltransferase"/>
</dbReference>
<dbReference type="InterPro" id="IPR002717">
    <property type="entry name" value="HAT_MYST-type"/>
</dbReference>
<dbReference type="InterPro" id="IPR040706">
    <property type="entry name" value="Zf-MYST"/>
</dbReference>
<proteinExistence type="inferred from homology"/>
<dbReference type="STRING" id="135651.G0N7G6"/>
<dbReference type="GO" id="GO:0006357">
    <property type="term" value="P:regulation of transcription by RNA polymerase II"/>
    <property type="evidence" value="ECO:0007669"/>
    <property type="project" value="TreeGrafter"/>
</dbReference>
<evidence type="ECO:0000256" key="6">
    <source>
        <dbReference type="SAM" id="MobiDB-lite"/>
    </source>
</evidence>
<evidence type="ECO:0000256" key="4">
    <source>
        <dbReference type="ARBA" id="ARBA00022990"/>
    </source>
</evidence>
<dbReference type="AlphaFoldDB" id="G0N7G6"/>
<feature type="region of interest" description="Disordered" evidence="6">
    <location>
        <begin position="404"/>
        <end position="440"/>
    </location>
</feature>
<dbReference type="GO" id="GO:0003682">
    <property type="term" value="F:chromatin binding"/>
    <property type="evidence" value="ECO:0007669"/>
    <property type="project" value="TreeGrafter"/>
</dbReference>
<organism evidence="9">
    <name type="scientific">Caenorhabditis brenneri</name>
    <name type="common">Nematode worm</name>
    <dbReference type="NCBI Taxonomy" id="135651"/>
    <lineage>
        <taxon>Eukaryota</taxon>
        <taxon>Metazoa</taxon>
        <taxon>Ecdysozoa</taxon>
        <taxon>Nematoda</taxon>
        <taxon>Chromadorea</taxon>
        <taxon>Rhabditida</taxon>
        <taxon>Rhabditina</taxon>
        <taxon>Rhabditomorpha</taxon>
        <taxon>Rhabditoidea</taxon>
        <taxon>Rhabditidae</taxon>
        <taxon>Peloderinae</taxon>
        <taxon>Caenorhabditis</taxon>
    </lineage>
</organism>
<feature type="domain" description="MYST-type HAT" evidence="7">
    <location>
        <begin position="23"/>
        <end position="303"/>
    </location>
</feature>
<comment type="similarity">
    <text evidence="1">Belongs to the MYST (SAS/MOZ) family.</text>
</comment>
<gene>
    <name evidence="8" type="ORF">CAEBREN_12352</name>
</gene>
<accession>G0N7G6</accession>
<dbReference type="PANTHER" id="PTHR10615:SF217">
    <property type="entry name" value="HISTONE ACETYLTRANSFERASE"/>
    <property type="match status" value="1"/>
</dbReference>
<evidence type="ECO:0000256" key="1">
    <source>
        <dbReference type="ARBA" id="ARBA00010107"/>
    </source>
</evidence>
<keyword evidence="3" id="KW-0808">Transferase</keyword>
<reference evidence="9" key="1">
    <citation type="submission" date="2011-07" db="EMBL/GenBank/DDBJ databases">
        <authorList>
            <consortium name="Caenorhabditis brenneri Sequencing and Analysis Consortium"/>
            <person name="Wilson R.K."/>
        </authorList>
    </citation>
    <scope>NUCLEOTIDE SEQUENCE [LARGE SCALE GENOMIC DNA]</scope>
    <source>
        <strain evidence="9">PB2801</strain>
    </source>
</reference>
<dbReference type="Gene3D" id="3.30.60.60">
    <property type="entry name" value="N-acetyl transferase-like"/>
    <property type="match status" value="1"/>
</dbReference>
<evidence type="ECO:0000256" key="5">
    <source>
        <dbReference type="PIRSR" id="PIRSR602717-51"/>
    </source>
</evidence>
<dbReference type="GO" id="GO:0010484">
    <property type="term" value="F:histone H3 acetyltransferase activity"/>
    <property type="evidence" value="ECO:0007669"/>
    <property type="project" value="TreeGrafter"/>
</dbReference>
<name>G0N7G6_CAEBE</name>
<feature type="region of interest" description="Disordered" evidence="6">
    <location>
        <begin position="288"/>
        <end position="307"/>
    </location>
</feature>
<feature type="region of interest" description="Disordered" evidence="6">
    <location>
        <begin position="566"/>
        <end position="585"/>
    </location>
</feature>
<evidence type="ECO:0000313" key="8">
    <source>
        <dbReference type="EMBL" id="EGT54737.1"/>
    </source>
</evidence>
<evidence type="ECO:0000256" key="2">
    <source>
        <dbReference type="ARBA" id="ARBA00013184"/>
    </source>
</evidence>
<dbReference type="InterPro" id="IPR050603">
    <property type="entry name" value="MYST_HAT"/>
</dbReference>
<feature type="region of interest" description="Disordered" evidence="6">
    <location>
        <begin position="357"/>
        <end position="392"/>
    </location>
</feature>
<dbReference type="Pfam" id="PF01853">
    <property type="entry name" value="MOZ_SAS"/>
    <property type="match status" value="1"/>
</dbReference>
<dbReference type="InParanoid" id="G0N7G6"/>
<feature type="compositionally biased region" description="Polar residues" evidence="6">
    <location>
        <begin position="525"/>
        <end position="534"/>
    </location>
</feature>